<dbReference type="Gene3D" id="3.50.50.60">
    <property type="entry name" value="FAD/NAD(P)-binding domain"/>
    <property type="match status" value="1"/>
</dbReference>
<comment type="caution">
    <text evidence="3">The sequence shown here is derived from an EMBL/GenBank/DDBJ whole genome shotgun (WGS) entry which is preliminary data.</text>
</comment>
<sequence length="434" mass="48400">MISAYIDTYYKRSLAQQQVYSPLQASLEVETCVIGGGLAGLSIALELSRLGRSVALLEANRIAWGASGRNGGFVSPGYACDLEKIENRVGTDHARDLYRLSMEGVSIVAENIRSLAIEHAIPVSGIYSVIRYDGGDELQAYRDRMARDFGKSLHYVSRDELRETLRSPKYHQALYSPDSFHFHPLNYCQALAGEICRLGGHIYEETRALSIDLDRPEKLIRTATGQIKAQHVVFAGGGYTDRLCAELSRAYLPIATYVLLTERNPELIKSAIRTEAGIGDDRRAGDYYRVVDGGRLLWGGRITTRRSDPNNLAQLLRQEMVSTYPQLAELKVEIAWSGLMSYARHLMPQIGQLAPGIWHATAFGGHGMNTTSIGGRLIAEGIAGQSDRYRLFAPFGLEWNGGPFGLIAAQLTYWTYQLQDLWRERKSRYQPQMA</sequence>
<evidence type="ECO:0000313" key="3">
    <source>
        <dbReference type="EMBL" id="MDY0882816.1"/>
    </source>
</evidence>
<evidence type="ECO:0000313" key="4">
    <source>
        <dbReference type="Proteomes" id="UP001279642"/>
    </source>
</evidence>
<dbReference type="SUPFAM" id="SSF51905">
    <property type="entry name" value="FAD/NAD(P)-binding domain"/>
    <property type="match status" value="1"/>
</dbReference>
<dbReference type="PANTHER" id="PTHR13847:SF281">
    <property type="entry name" value="FAD DEPENDENT OXIDOREDUCTASE DOMAIN-CONTAINING PROTEIN"/>
    <property type="match status" value="1"/>
</dbReference>
<protein>
    <submittedName>
        <fullName evidence="3">FAD-binding oxidoreductase</fullName>
        <ecNumber evidence="3">1.-.-.-</ecNumber>
    </submittedName>
</protein>
<dbReference type="Proteomes" id="UP001279642">
    <property type="component" value="Unassembled WGS sequence"/>
</dbReference>
<dbReference type="PANTHER" id="PTHR13847">
    <property type="entry name" value="SARCOSINE DEHYDROGENASE-RELATED"/>
    <property type="match status" value="1"/>
</dbReference>
<keyword evidence="4" id="KW-1185">Reference proteome</keyword>
<dbReference type="Pfam" id="PF01266">
    <property type="entry name" value="DAO"/>
    <property type="match status" value="1"/>
</dbReference>
<reference evidence="3 4" key="1">
    <citation type="journal article" date="2016" name="Antonie Van Leeuwenhoek">
        <title>Dongia soli sp. nov., isolated from soil from Dokdo, Korea.</title>
        <authorList>
            <person name="Kim D.U."/>
            <person name="Lee H."/>
            <person name="Kim H."/>
            <person name="Kim S.G."/>
            <person name="Ka J.O."/>
        </authorList>
    </citation>
    <scope>NUCLEOTIDE SEQUENCE [LARGE SCALE GENOMIC DNA]</scope>
    <source>
        <strain evidence="3 4">D78</strain>
    </source>
</reference>
<keyword evidence="1 3" id="KW-0560">Oxidoreductase</keyword>
<dbReference type="EMBL" id="JAXCLW010000002">
    <property type="protein sequence ID" value="MDY0882816.1"/>
    <property type="molecule type" value="Genomic_DNA"/>
</dbReference>
<dbReference type="InterPro" id="IPR036188">
    <property type="entry name" value="FAD/NAD-bd_sf"/>
</dbReference>
<dbReference type="GO" id="GO:0016491">
    <property type="term" value="F:oxidoreductase activity"/>
    <property type="evidence" value="ECO:0007669"/>
    <property type="project" value="UniProtKB-KW"/>
</dbReference>
<gene>
    <name evidence="3" type="ORF">SMD27_08170</name>
</gene>
<feature type="domain" description="FAD dependent oxidoreductase" evidence="2">
    <location>
        <begin position="31"/>
        <end position="380"/>
    </location>
</feature>
<dbReference type="InterPro" id="IPR006076">
    <property type="entry name" value="FAD-dep_OxRdtase"/>
</dbReference>
<evidence type="ECO:0000256" key="1">
    <source>
        <dbReference type="ARBA" id="ARBA00023002"/>
    </source>
</evidence>
<organism evidence="3 4">
    <name type="scientific">Dongia soli</name>
    <dbReference type="NCBI Taxonomy" id="600628"/>
    <lineage>
        <taxon>Bacteria</taxon>
        <taxon>Pseudomonadati</taxon>
        <taxon>Pseudomonadota</taxon>
        <taxon>Alphaproteobacteria</taxon>
        <taxon>Rhodospirillales</taxon>
        <taxon>Dongiaceae</taxon>
        <taxon>Dongia</taxon>
    </lineage>
</organism>
<name>A0ABU5EAB8_9PROT</name>
<dbReference type="RefSeq" id="WP_320507877.1">
    <property type="nucleotide sequence ID" value="NZ_JAXCLW010000002.1"/>
</dbReference>
<dbReference type="EC" id="1.-.-.-" evidence="3"/>
<accession>A0ABU5EAB8</accession>
<evidence type="ECO:0000259" key="2">
    <source>
        <dbReference type="Pfam" id="PF01266"/>
    </source>
</evidence>
<proteinExistence type="predicted"/>
<dbReference type="Gene3D" id="3.30.9.10">
    <property type="entry name" value="D-Amino Acid Oxidase, subunit A, domain 2"/>
    <property type="match status" value="1"/>
</dbReference>